<evidence type="ECO:0000259" key="1">
    <source>
        <dbReference type="Pfam" id="PF09995"/>
    </source>
</evidence>
<comment type="caution">
    <text evidence="2">The sequence shown here is derived from an EMBL/GenBank/DDBJ whole genome shotgun (WGS) entry which is preliminary data.</text>
</comment>
<feature type="domain" description="ER-bound oxygenase mpaB/mpaB'/Rubber oxygenase catalytic" evidence="1">
    <location>
        <begin position="32"/>
        <end position="267"/>
    </location>
</feature>
<dbReference type="InterPro" id="IPR018713">
    <property type="entry name" value="MPAB/Lcp_cat_dom"/>
</dbReference>
<protein>
    <submittedName>
        <fullName evidence="2">Uncharacterized protein (DUF2236 family)</fullName>
    </submittedName>
</protein>
<evidence type="ECO:0000313" key="2">
    <source>
        <dbReference type="EMBL" id="KAF0846878.1"/>
    </source>
</evidence>
<proteinExistence type="predicted"/>
<dbReference type="EMBL" id="VMSD01000004">
    <property type="protein sequence ID" value="KAF0846878.1"/>
    <property type="molecule type" value="Genomic_DNA"/>
</dbReference>
<reference evidence="2 3" key="1">
    <citation type="submission" date="2019-07" db="EMBL/GenBank/DDBJ databases">
        <title>Genomic Encyclopedia of Type Strains, Phase IV (KMG-IV): sequencing the most valuable type-strain genomes for metagenomic binning, comparative biology and taxonomic classification.</title>
        <authorList>
            <person name="Goeker M."/>
        </authorList>
    </citation>
    <scope>NUCLEOTIDE SEQUENCE [LARGE SCALE GENOMIC DNA]</scope>
    <source>
        <strain evidence="2 3">DSM 44831</strain>
    </source>
</reference>
<accession>A0ABQ6YM83</accession>
<organism evidence="2 3">
    <name type="scientific">Nocardia caishijiensis</name>
    <dbReference type="NCBI Taxonomy" id="184756"/>
    <lineage>
        <taxon>Bacteria</taxon>
        <taxon>Bacillati</taxon>
        <taxon>Actinomycetota</taxon>
        <taxon>Actinomycetes</taxon>
        <taxon>Mycobacteriales</taxon>
        <taxon>Nocardiaceae</taxon>
        <taxon>Nocardia</taxon>
    </lineage>
</organism>
<dbReference type="Proteomes" id="UP000798951">
    <property type="component" value="Unassembled WGS sequence"/>
</dbReference>
<name>A0ABQ6YM83_9NOCA</name>
<sequence>MTCPVPHEPTSSAAGLPHDVSAAVERFERVGGSVLFGLFGVGLFDQPMLPPVSAALEATGRSRYQPWARAVRTAAADQLIYHGTDADAAAEAERLMLLHREVKGVGPDGQRYSALEPQAWNWILYSTFFVQRGAYIALTGTEPTLAQNQAIWDHYRYKTRGLHLRGHNTPIEDYTDLVAHYERMATEELRITDALVAATVSVREGPRPDFVPALAGPLWRAGAPMFSHVVMLLGCGIMHPRVRDRMPITWTARHDLEFRLLTAVLRTVFDRLPATVTDSPMARNRRRYERLAAKYRRVGLTSFAPDPALRPVRYAEPEPVASIRS</sequence>
<keyword evidence="3" id="KW-1185">Reference proteome</keyword>
<evidence type="ECO:0000313" key="3">
    <source>
        <dbReference type="Proteomes" id="UP000798951"/>
    </source>
</evidence>
<gene>
    <name evidence="2" type="ORF">FNL39_104300</name>
</gene>
<dbReference type="RefSeq" id="WP_067983308.1">
    <property type="nucleotide sequence ID" value="NZ_VMSD01000004.1"/>
</dbReference>
<dbReference type="Pfam" id="PF09995">
    <property type="entry name" value="MPAB_Lcp_cat"/>
    <property type="match status" value="1"/>
</dbReference>
<dbReference type="PANTHER" id="PTHR36151:SF3">
    <property type="entry name" value="ER-BOUND OXYGENASE MPAB_MPAB'_RUBBER OXYGENASE CATALYTIC DOMAIN-CONTAINING PROTEIN"/>
    <property type="match status" value="1"/>
</dbReference>
<dbReference type="PANTHER" id="PTHR36151">
    <property type="entry name" value="BLR2777 PROTEIN"/>
    <property type="match status" value="1"/>
</dbReference>